<feature type="compositionally biased region" description="Gly residues" evidence="1">
    <location>
        <begin position="63"/>
        <end position="100"/>
    </location>
</feature>
<dbReference type="AlphaFoldDB" id="A0AAE0EZZ0"/>
<evidence type="ECO:0000256" key="1">
    <source>
        <dbReference type="SAM" id="MobiDB-lite"/>
    </source>
</evidence>
<keyword evidence="3" id="KW-1185">Reference proteome</keyword>
<reference evidence="2 3" key="1">
    <citation type="journal article" date="2015" name="Genome Biol. Evol.">
        <title>Comparative Genomics of a Bacterivorous Green Alga Reveals Evolutionary Causalities and Consequences of Phago-Mixotrophic Mode of Nutrition.</title>
        <authorList>
            <person name="Burns J.A."/>
            <person name="Paasch A."/>
            <person name="Narechania A."/>
            <person name="Kim E."/>
        </authorList>
    </citation>
    <scope>NUCLEOTIDE SEQUENCE [LARGE SCALE GENOMIC DNA]</scope>
    <source>
        <strain evidence="2 3">PLY_AMNH</strain>
    </source>
</reference>
<feature type="region of interest" description="Disordered" evidence="1">
    <location>
        <begin position="63"/>
        <end position="104"/>
    </location>
</feature>
<feature type="non-terminal residue" evidence="2">
    <location>
        <position position="116"/>
    </location>
</feature>
<dbReference type="Proteomes" id="UP001190700">
    <property type="component" value="Unassembled WGS sequence"/>
</dbReference>
<name>A0AAE0EZZ0_9CHLO</name>
<organism evidence="2 3">
    <name type="scientific">Cymbomonas tetramitiformis</name>
    <dbReference type="NCBI Taxonomy" id="36881"/>
    <lineage>
        <taxon>Eukaryota</taxon>
        <taxon>Viridiplantae</taxon>
        <taxon>Chlorophyta</taxon>
        <taxon>Pyramimonadophyceae</taxon>
        <taxon>Pyramimonadales</taxon>
        <taxon>Pyramimonadaceae</taxon>
        <taxon>Cymbomonas</taxon>
    </lineage>
</organism>
<accession>A0AAE0EZZ0</accession>
<evidence type="ECO:0000313" key="2">
    <source>
        <dbReference type="EMBL" id="KAK3246698.1"/>
    </source>
</evidence>
<sequence length="116" mass="9883">MVVGLRALGTRVGGGDSGSGALGRQKVSGGGDAALVGVARVAAAEVAWGAGKAGWAAGEGIGLDGVGGEGGGGEGGGLGGGLKGDGGGGDGGEGGGGDGGVPATAGAEVVGAAAAG</sequence>
<comment type="caution">
    <text evidence="2">The sequence shown here is derived from an EMBL/GenBank/DDBJ whole genome shotgun (WGS) entry which is preliminary data.</text>
</comment>
<proteinExistence type="predicted"/>
<dbReference type="EMBL" id="LGRX02029555">
    <property type="protein sequence ID" value="KAK3246698.1"/>
    <property type="molecule type" value="Genomic_DNA"/>
</dbReference>
<protein>
    <submittedName>
        <fullName evidence="2">Uncharacterized protein</fullName>
    </submittedName>
</protein>
<evidence type="ECO:0000313" key="3">
    <source>
        <dbReference type="Proteomes" id="UP001190700"/>
    </source>
</evidence>
<gene>
    <name evidence="2" type="ORF">CYMTET_43774</name>
</gene>